<dbReference type="EMBL" id="BAABME010015463">
    <property type="protein sequence ID" value="GAA0141316.1"/>
    <property type="molecule type" value="Genomic_DNA"/>
</dbReference>
<gene>
    <name evidence="2" type="ORF">LIER_35370</name>
</gene>
<reference evidence="2 3" key="1">
    <citation type="submission" date="2024-01" db="EMBL/GenBank/DDBJ databases">
        <title>The complete chloroplast genome sequence of Lithospermum erythrorhizon: insights into the phylogenetic relationship among Boraginaceae species and the maternal lineages of purple gromwells.</title>
        <authorList>
            <person name="Okada T."/>
            <person name="Watanabe K."/>
        </authorList>
    </citation>
    <scope>NUCLEOTIDE SEQUENCE [LARGE SCALE GENOMIC DNA]</scope>
</reference>
<organism evidence="2 3">
    <name type="scientific">Lithospermum erythrorhizon</name>
    <name type="common">Purple gromwell</name>
    <name type="synonym">Lithospermum officinale var. erythrorhizon</name>
    <dbReference type="NCBI Taxonomy" id="34254"/>
    <lineage>
        <taxon>Eukaryota</taxon>
        <taxon>Viridiplantae</taxon>
        <taxon>Streptophyta</taxon>
        <taxon>Embryophyta</taxon>
        <taxon>Tracheophyta</taxon>
        <taxon>Spermatophyta</taxon>
        <taxon>Magnoliopsida</taxon>
        <taxon>eudicotyledons</taxon>
        <taxon>Gunneridae</taxon>
        <taxon>Pentapetalae</taxon>
        <taxon>asterids</taxon>
        <taxon>lamiids</taxon>
        <taxon>Boraginales</taxon>
        <taxon>Boraginaceae</taxon>
        <taxon>Boraginoideae</taxon>
        <taxon>Lithospermeae</taxon>
        <taxon>Lithospermum</taxon>
    </lineage>
</organism>
<evidence type="ECO:0000313" key="2">
    <source>
        <dbReference type="EMBL" id="GAA0141316.1"/>
    </source>
</evidence>
<name>A0AAV3NQC5_LITER</name>
<sequence length="225" mass="25443">MRPLLLKDISEGYSGSDPLEVFGGIYKNLIQAGNAGFELARWAHNLDFENQRLLAQVPSDKEASLEEEVAKLKEEKAKLKAEWVDAQRIASSLLTEKRRLFDDCWGLRKTFEDAAAENQKLREESSNFDIQITQLSATRDAALEETKLARREADDLQKENEALKIAAARHKKDIWAAVENYKVSTELQEKFEVASSATVEDFKASPEFEAAHHAAVERFKASPEF</sequence>
<protein>
    <submittedName>
        <fullName evidence="2">Uncharacterized protein</fullName>
    </submittedName>
</protein>
<keyword evidence="3" id="KW-1185">Reference proteome</keyword>
<feature type="coiled-coil region" evidence="1">
    <location>
        <begin position="62"/>
        <end position="89"/>
    </location>
</feature>
<evidence type="ECO:0000256" key="1">
    <source>
        <dbReference type="SAM" id="Coils"/>
    </source>
</evidence>
<dbReference type="AlphaFoldDB" id="A0AAV3NQC5"/>
<evidence type="ECO:0000313" key="3">
    <source>
        <dbReference type="Proteomes" id="UP001454036"/>
    </source>
</evidence>
<proteinExistence type="predicted"/>
<dbReference type="Proteomes" id="UP001454036">
    <property type="component" value="Unassembled WGS sequence"/>
</dbReference>
<keyword evidence="1" id="KW-0175">Coiled coil</keyword>
<comment type="caution">
    <text evidence="2">The sequence shown here is derived from an EMBL/GenBank/DDBJ whole genome shotgun (WGS) entry which is preliminary data.</text>
</comment>
<feature type="coiled-coil region" evidence="1">
    <location>
        <begin position="139"/>
        <end position="173"/>
    </location>
</feature>
<accession>A0AAV3NQC5</accession>